<name>A0A0K9P9U6_ZOSMR</name>
<dbReference type="Proteomes" id="UP000036987">
    <property type="component" value="Unassembled WGS sequence"/>
</dbReference>
<sequence>MKYRYIQNRGSMGDQEDKKTFMAMGNVFHITAYII</sequence>
<protein>
    <submittedName>
        <fullName evidence="1">Uncharacterized protein</fullName>
    </submittedName>
</protein>
<comment type="caution">
    <text evidence="1">The sequence shown here is derived from an EMBL/GenBank/DDBJ whole genome shotgun (WGS) entry which is preliminary data.</text>
</comment>
<evidence type="ECO:0000313" key="2">
    <source>
        <dbReference type="Proteomes" id="UP000036987"/>
    </source>
</evidence>
<proteinExistence type="predicted"/>
<evidence type="ECO:0000313" key="1">
    <source>
        <dbReference type="EMBL" id="KMZ65032.1"/>
    </source>
</evidence>
<reference evidence="2" key="1">
    <citation type="journal article" date="2016" name="Nature">
        <title>The genome of the seagrass Zostera marina reveals angiosperm adaptation to the sea.</title>
        <authorList>
            <person name="Olsen J.L."/>
            <person name="Rouze P."/>
            <person name="Verhelst B."/>
            <person name="Lin Y.-C."/>
            <person name="Bayer T."/>
            <person name="Collen J."/>
            <person name="Dattolo E."/>
            <person name="De Paoli E."/>
            <person name="Dittami S."/>
            <person name="Maumus F."/>
            <person name="Michel G."/>
            <person name="Kersting A."/>
            <person name="Lauritano C."/>
            <person name="Lohaus R."/>
            <person name="Toepel M."/>
            <person name="Tonon T."/>
            <person name="Vanneste K."/>
            <person name="Amirebrahimi M."/>
            <person name="Brakel J."/>
            <person name="Bostroem C."/>
            <person name="Chovatia M."/>
            <person name="Grimwood J."/>
            <person name="Jenkins J.W."/>
            <person name="Jueterbock A."/>
            <person name="Mraz A."/>
            <person name="Stam W.T."/>
            <person name="Tice H."/>
            <person name="Bornberg-Bauer E."/>
            <person name="Green P.J."/>
            <person name="Pearson G.A."/>
            <person name="Procaccini G."/>
            <person name="Duarte C.M."/>
            <person name="Schmutz J."/>
            <person name="Reusch T.B.H."/>
            <person name="Van de Peer Y."/>
        </authorList>
    </citation>
    <scope>NUCLEOTIDE SEQUENCE [LARGE SCALE GENOMIC DNA]</scope>
    <source>
        <strain evidence="2">cv. Finnish</strain>
    </source>
</reference>
<keyword evidence="2" id="KW-1185">Reference proteome</keyword>
<accession>A0A0K9P9U6</accession>
<dbReference type="AlphaFoldDB" id="A0A0K9P9U6"/>
<gene>
    <name evidence="1" type="ORF">ZOSMA_33G00630</name>
</gene>
<dbReference type="EMBL" id="LFYR01001077">
    <property type="protein sequence ID" value="KMZ65032.1"/>
    <property type="molecule type" value="Genomic_DNA"/>
</dbReference>
<organism evidence="1 2">
    <name type="scientific">Zostera marina</name>
    <name type="common">Eelgrass</name>
    <dbReference type="NCBI Taxonomy" id="29655"/>
    <lineage>
        <taxon>Eukaryota</taxon>
        <taxon>Viridiplantae</taxon>
        <taxon>Streptophyta</taxon>
        <taxon>Embryophyta</taxon>
        <taxon>Tracheophyta</taxon>
        <taxon>Spermatophyta</taxon>
        <taxon>Magnoliopsida</taxon>
        <taxon>Liliopsida</taxon>
        <taxon>Zosteraceae</taxon>
        <taxon>Zostera</taxon>
    </lineage>
</organism>